<dbReference type="PANTHER" id="PTHR23088">
    <property type="entry name" value="NITRILASE-RELATED"/>
    <property type="match status" value="1"/>
</dbReference>
<dbReference type="EMBL" id="RQEP01000005">
    <property type="protein sequence ID" value="TGK06737.1"/>
    <property type="molecule type" value="Genomic_DNA"/>
</dbReference>
<accession>A0A4R9G7G2</accession>
<proteinExistence type="predicted"/>
<keyword evidence="4" id="KW-1185">Reference proteome</keyword>
<sequence length="272" mass="30721">MPRFRAALIQLNSNSDPDHNLNRCEALVREASEGGAKLIGLPENFSYFGSEKEKLERAHEIEEKTREFLHRVSQKHNVYILAGGYPNPSINGKVYNTASLYSPEGVEKIRYHKIHLFDTDPGDGVEYRESKTVEAGDSPAEVYHSLELGNISSVICYDLRFPELFRKLADQNAEIIFVPSAFTKITGQAHWEILLRARAIENQCFILAPAQTGTHSKGRETYGHSLIVNPWGEILADGKEGEKVVFAEIDLEEVEKVRKKIPALKHRRVPII</sequence>
<dbReference type="InterPro" id="IPR045254">
    <property type="entry name" value="Nit1/2_C-N_Hydrolase"/>
</dbReference>
<dbReference type="GO" id="GO:0016811">
    <property type="term" value="F:hydrolase activity, acting on carbon-nitrogen (but not peptide) bonds, in linear amides"/>
    <property type="evidence" value="ECO:0007669"/>
    <property type="project" value="InterPro"/>
</dbReference>
<comment type="caution">
    <text evidence="3">The sequence shown here is derived from an EMBL/GenBank/DDBJ whole genome shotgun (WGS) entry which is preliminary data.</text>
</comment>
<evidence type="ECO:0000313" key="4">
    <source>
        <dbReference type="Proteomes" id="UP000297453"/>
    </source>
</evidence>
<dbReference type="Proteomes" id="UP000297453">
    <property type="component" value="Unassembled WGS sequence"/>
</dbReference>
<dbReference type="Gene3D" id="3.60.110.10">
    <property type="entry name" value="Carbon-nitrogen hydrolase"/>
    <property type="match status" value="1"/>
</dbReference>
<dbReference type="OrthoDB" id="9811121at2"/>
<gene>
    <name evidence="3" type="ORF">EHO59_00955</name>
</gene>
<dbReference type="CDD" id="cd07572">
    <property type="entry name" value="nit"/>
    <property type="match status" value="1"/>
</dbReference>
<dbReference type="AlphaFoldDB" id="A0A4R9G7G2"/>
<organism evidence="3 4">
    <name type="scientific">Leptospira semungkisensis</name>
    <dbReference type="NCBI Taxonomy" id="2484985"/>
    <lineage>
        <taxon>Bacteria</taxon>
        <taxon>Pseudomonadati</taxon>
        <taxon>Spirochaetota</taxon>
        <taxon>Spirochaetia</taxon>
        <taxon>Leptospirales</taxon>
        <taxon>Leptospiraceae</taxon>
        <taxon>Leptospira</taxon>
    </lineage>
</organism>
<dbReference type="PANTHER" id="PTHR23088:SF27">
    <property type="entry name" value="DEAMINATED GLUTATHIONE AMIDASE"/>
    <property type="match status" value="1"/>
</dbReference>
<dbReference type="InterPro" id="IPR003010">
    <property type="entry name" value="C-N_Hydrolase"/>
</dbReference>
<feature type="domain" description="CN hydrolase" evidence="2">
    <location>
        <begin position="4"/>
        <end position="251"/>
    </location>
</feature>
<dbReference type="Pfam" id="PF00795">
    <property type="entry name" value="CN_hydrolase"/>
    <property type="match status" value="1"/>
</dbReference>
<name>A0A4R9G7G2_9LEPT</name>
<evidence type="ECO:0000256" key="1">
    <source>
        <dbReference type="ARBA" id="ARBA00022801"/>
    </source>
</evidence>
<protein>
    <submittedName>
        <fullName evidence="3">Carbon-nitrogen hydrolase family protein</fullName>
    </submittedName>
</protein>
<dbReference type="SUPFAM" id="SSF56317">
    <property type="entry name" value="Carbon-nitrogen hydrolase"/>
    <property type="match status" value="1"/>
</dbReference>
<evidence type="ECO:0000313" key="3">
    <source>
        <dbReference type="EMBL" id="TGK06737.1"/>
    </source>
</evidence>
<keyword evidence="1 3" id="KW-0378">Hydrolase</keyword>
<dbReference type="InterPro" id="IPR036526">
    <property type="entry name" value="C-N_Hydrolase_sf"/>
</dbReference>
<evidence type="ECO:0000259" key="2">
    <source>
        <dbReference type="PROSITE" id="PS50263"/>
    </source>
</evidence>
<dbReference type="PROSITE" id="PS50263">
    <property type="entry name" value="CN_HYDROLASE"/>
    <property type="match status" value="1"/>
</dbReference>
<reference evidence="3" key="1">
    <citation type="journal article" date="2019" name="PLoS Negl. Trop. Dis.">
        <title>Revisiting the worldwide diversity of Leptospira species in the environment.</title>
        <authorList>
            <person name="Vincent A.T."/>
            <person name="Schiettekatte O."/>
            <person name="Bourhy P."/>
            <person name="Veyrier F.J."/>
            <person name="Picardeau M."/>
        </authorList>
    </citation>
    <scope>NUCLEOTIDE SEQUENCE [LARGE SCALE GENOMIC DNA]</scope>
    <source>
        <strain evidence="3">SSS9</strain>
    </source>
</reference>
<dbReference type="RefSeq" id="WP_135583875.1">
    <property type="nucleotide sequence ID" value="NZ_RQEP01000005.1"/>
</dbReference>